<organism evidence="5 6">
    <name type="scientific">Mucilaginibacter straminoryzae</name>
    <dbReference type="NCBI Taxonomy" id="2932774"/>
    <lineage>
        <taxon>Bacteria</taxon>
        <taxon>Pseudomonadati</taxon>
        <taxon>Bacteroidota</taxon>
        <taxon>Sphingobacteriia</taxon>
        <taxon>Sphingobacteriales</taxon>
        <taxon>Sphingobacteriaceae</taxon>
        <taxon>Mucilaginibacter</taxon>
    </lineage>
</organism>
<dbReference type="GO" id="GO:0003677">
    <property type="term" value="F:DNA binding"/>
    <property type="evidence" value="ECO:0007669"/>
    <property type="project" value="UniProtKB-KW"/>
</dbReference>
<dbReference type="RefSeq" id="WP_245133277.1">
    <property type="nucleotide sequence ID" value="NZ_JALJEJ010000018.1"/>
</dbReference>
<comment type="similarity">
    <text evidence="1">Belongs to the 'phage' integrase family.</text>
</comment>
<feature type="domain" description="Tyr recombinase" evidence="4">
    <location>
        <begin position="219"/>
        <end position="403"/>
    </location>
</feature>
<evidence type="ECO:0000256" key="3">
    <source>
        <dbReference type="ARBA" id="ARBA00023172"/>
    </source>
</evidence>
<evidence type="ECO:0000259" key="4">
    <source>
        <dbReference type="PROSITE" id="PS51898"/>
    </source>
</evidence>
<dbReference type="GO" id="GO:0006310">
    <property type="term" value="P:DNA recombination"/>
    <property type="evidence" value="ECO:0007669"/>
    <property type="project" value="UniProtKB-KW"/>
</dbReference>
<name>A0A9X2BF23_9SPHI</name>
<dbReference type="AlphaFoldDB" id="A0A9X2BF23"/>
<dbReference type="InterPro" id="IPR011010">
    <property type="entry name" value="DNA_brk_join_enz"/>
</dbReference>
<dbReference type="InterPro" id="IPR013762">
    <property type="entry name" value="Integrase-like_cat_sf"/>
</dbReference>
<protein>
    <submittedName>
        <fullName evidence="5">Site-specific integrase</fullName>
    </submittedName>
</protein>
<dbReference type="PANTHER" id="PTHR30349">
    <property type="entry name" value="PHAGE INTEGRASE-RELATED"/>
    <property type="match status" value="1"/>
</dbReference>
<evidence type="ECO:0000313" key="6">
    <source>
        <dbReference type="Proteomes" id="UP001139450"/>
    </source>
</evidence>
<dbReference type="PROSITE" id="PS51898">
    <property type="entry name" value="TYR_RECOMBINASE"/>
    <property type="match status" value="1"/>
</dbReference>
<proteinExistence type="inferred from homology"/>
<dbReference type="Pfam" id="PF17293">
    <property type="entry name" value="Arm-DNA-bind_5"/>
    <property type="match status" value="1"/>
</dbReference>
<dbReference type="EMBL" id="JALJEJ010000018">
    <property type="protein sequence ID" value="MCJ8212058.1"/>
    <property type="molecule type" value="Genomic_DNA"/>
</dbReference>
<dbReference type="Proteomes" id="UP001139450">
    <property type="component" value="Unassembled WGS sequence"/>
</dbReference>
<keyword evidence="2" id="KW-0238">DNA-binding</keyword>
<dbReference type="GO" id="GO:0015074">
    <property type="term" value="P:DNA integration"/>
    <property type="evidence" value="ECO:0007669"/>
    <property type="project" value="InterPro"/>
</dbReference>
<dbReference type="InterPro" id="IPR010998">
    <property type="entry name" value="Integrase_recombinase_N"/>
</dbReference>
<dbReference type="Pfam" id="PF00589">
    <property type="entry name" value="Phage_integrase"/>
    <property type="match status" value="1"/>
</dbReference>
<dbReference type="Gene3D" id="1.10.443.10">
    <property type="entry name" value="Intergrase catalytic core"/>
    <property type="match status" value="1"/>
</dbReference>
<dbReference type="PANTHER" id="PTHR30349:SF64">
    <property type="entry name" value="PROPHAGE INTEGRASE INTD-RELATED"/>
    <property type="match status" value="1"/>
</dbReference>
<evidence type="ECO:0000313" key="5">
    <source>
        <dbReference type="EMBL" id="MCJ8212058.1"/>
    </source>
</evidence>
<reference evidence="5" key="1">
    <citation type="submission" date="2022-04" db="EMBL/GenBank/DDBJ databases">
        <title>Mucilaginibacter sp. RS28 isolated from freshwater.</title>
        <authorList>
            <person name="Ko S.-R."/>
        </authorList>
    </citation>
    <scope>NUCLEOTIDE SEQUENCE</scope>
    <source>
        <strain evidence="5">RS28</strain>
    </source>
</reference>
<comment type="caution">
    <text evidence="5">The sequence shown here is derived from an EMBL/GenBank/DDBJ whole genome shotgun (WGS) entry which is preliminary data.</text>
</comment>
<dbReference type="SUPFAM" id="SSF56349">
    <property type="entry name" value="DNA breaking-rejoining enzymes"/>
    <property type="match status" value="1"/>
</dbReference>
<dbReference type="CDD" id="cd01185">
    <property type="entry name" value="INTN1_C_like"/>
    <property type="match status" value="1"/>
</dbReference>
<dbReference type="InterPro" id="IPR050090">
    <property type="entry name" value="Tyrosine_recombinase_XerCD"/>
</dbReference>
<accession>A0A9X2BF23</accession>
<evidence type="ECO:0000256" key="1">
    <source>
        <dbReference type="ARBA" id="ARBA00008857"/>
    </source>
</evidence>
<dbReference type="InterPro" id="IPR025269">
    <property type="entry name" value="SAM-like_dom"/>
</dbReference>
<keyword evidence="6" id="KW-1185">Reference proteome</keyword>
<sequence>MLEKSLGILFYLKHPRNHYGNSIPVYLRITVDGVPSEISTKRKWDPLRWDARKGRASGTKDDAKALNTFIELLAHKVHEARRKLIDANKEVSAVAIKNLLFGVDESKYVIQIFQEHNQSIKALVPHEYSAGTLDLFERTLLHTQRFIQWKYGTDDININKLDYEFIERFAFWFKTVRKCQHNSTIKYLTYFKKIVLLCVKRKWLNHDPFAEFSLARRENIRPYLTETEITTIAKKAFPTDRLNVVRDIFLFSCYTGLAYADVQKLKRSEIIIGIDKQQWIDTTRQKTESATRIPLLPFPLSIIKKYETHPACQAKGTVLPIPSNQKMNAYLKEIADTCGINKTLTFHIARHTFATTVTLSNGVPIESVAKMLGHKNLKQTQHYAKVLDFKVGNDMQALKEKLTDLS</sequence>
<dbReference type="InterPro" id="IPR002104">
    <property type="entry name" value="Integrase_catalytic"/>
</dbReference>
<keyword evidence="3" id="KW-0233">DNA recombination</keyword>
<evidence type="ECO:0000256" key="2">
    <source>
        <dbReference type="ARBA" id="ARBA00023125"/>
    </source>
</evidence>
<dbReference type="Gene3D" id="1.10.150.130">
    <property type="match status" value="1"/>
</dbReference>
<dbReference type="Pfam" id="PF13102">
    <property type="entry name" value="Phage_int_SAM_5"/>
    <property type="match status" value="1"/>
</dbReference>
<gene>
    <name evidence="5" type="ORF">MUY27_20240</name>
</gene>
<dbReference type="InterPro" id="IPR035386">
    <property type="entry name" value="Arm-DNA-bind_5"/>
</dbReference>